<evidence type="ECO:0000313" key="2">
    <source>
        <dbReference type="Proteomes" id="UP001056120"/>
    </source>
</evidence>
<reference evidence="1 2" key="2">
    <citation type="journal article" date="2022" name="Mol. Ecol. Resour.">
        <title>The genomes of chicory, endive, great burdock and yacon provide insights into Asteraceae paleo-polyploidization history and plant inulin production.</title>
        <authorList>
            <person name="Fan W."/>
            <person name="Wang S."/>
            <person name="Wang H."/>
            <person name="Wang A."/>
            <person name="Jiang F."/>
            <person name="Liu H."/>
            <person name="Zhao H."/>
            <person name="Xu D."/>
            <person name="Zhang Y."/>
        </authorList>
    </citation>
    <scope>NUCLEOTIDE SEQUENCE [LARGE SCALE GENOMIC DNA]</scope>
    <source>
        <strain evidence="2">cv. Yunnan</strain>
        <tissue evidence="1">Leaves</tissue>
    </source>
</reference>
<reference evidence="2" key="1">
    <citation type="journal article" date="2022" name="Mol. Ecol. Resour.">
        <title>The genomes of chicory, endive, great burdock and yacon provide insights into Asteraceae palaeo-polyploidization history and plant inulin production.</title>
        <authorList>
            <person name="Fan W."/>
            <person name="Wang S."/>
            <person name="Wang H."/>
            <person name="Wang A."/>
            <person name="Jiang F."/>
            <person name="Liu H."/>
            <person name="Zhao H."/>
            <person name="Xu D."/>
            <person name="Zhang Y."/>
        </authorList>
    </citation>
    <scope>NUCLEOTIDE SEQUENCE [LARGE SCALE GENOMIC DNA]</scope>
    <source>
        <strain evidence="2">cv. Yunnan</strain>
    </source>
</reference>
<dbReference type="EMBL" id="CM042030">
    <property type="protein sequence ID" value="KAI3787471.1"/>
    <property type="molecule type" value="Genomic_DNA"/>
</dbReference>
<name>A0ACB9GWN0_9ASTR</name>
<dbReference type="Proteomes" id="UP001056120">
    <property type="component" value="Linkage Group LG13"/>
</dbReference>
<sequence length="138" mass="15036">MNSLFKNGTKSNRFNYINAASSPPMTPPKVEPQICRCTSKGKPPLPKKTSSYYEKDDFLTSGSQSPLIPMPPSPPPFKMSAMKFEVRGDYVKIRSTHSSVCSSPDHDAVDLSSKIMDCGDSSVGPVSGLVSFPSRREC</sequence>
<accession>A0ACB9GWN0</accession>
<proteinExistence type="predicted"/>
<protein>
    <submittedName>
        <fullName evidence="1">Uncharacterized protein</fullName>
    </submittedName>
</protein>
<keyword evidence="2" id="KW-1185">Reference proteome</keyword>
<comment type="caution">
    <text evidence="1">The sequence shown here is derived from an EMBL/GenBank/DDBJ whole genome shotgun (WGS) entry which is preliminary data.</text>
</comment>
<organism evidence="1 2">
    <name type="scientific">Smallanthus sonchifolius</name>
    <dbReference type="NCBI Taxonomy" id="185202"/>
    <lineage>
        <taxon>Eukaryota</taxon>
        <taxon>Viridiplantae</taxon>
        <taxon>Streptophyta</taxon>
        <taxon>Embryophyta</taxon>
        <taxon>Tracheophyta</taxon>
        <taxon>Spermatophyta</taxon>
        <taxon>Magnoliopsida</taxon>
        <taxon>eudicotyledons</taxon>
        <taxon>Gunneridae</taxon>
        <taxon>Pentapetalae</taxon>
        <taxon>asterids</taxon>
        <taxon>campanulids</taxon>
        <taxon>Asterales</taxon>
        <taxon>Asteraceae</taxon>
        <taxon>Asteroideae</taxon>
        <taxon>Heliantheae alliance</taxon>
        <taxon>Millerieae</taxon>
        <taxon>Smallanthus</taxon>
    </lineage>
</organism>
<gene>
    <name evidence="1" type="ORF">L1987_41964</name>
</gene>
<evidence type="ECO:0000313" key="1">
    <source>
        <dbReference type="EMBL" id="KAI3787471.1"/>
    </source>
</evidence>